<dbReference type="Proteomes" id="UP000500890">
    <property type="component" value="Chromosome"/>
</dbReference>
<feature type="region of interest" description="Disordered" evidence="1">
    <location>
        <begin position="119"/>
        <end position="139"/>
    </location>
</feature>
<dbReference type="EMBL" id="CP049886">
    <property type="protein sequence ID" value="QIL46429.1"/>
    <property type="molecule type" value="Genomic_DNA"/>
</dbReference>
<evidence type="ECO:0000256" key="1">
    <source>
        <dbReference type="SAM" id="MobiDB-lite"/>
    </source>
</evidence>
<dbReference type="KEGG" id="vah:G7081_04770"/>
<feature type="compositionally biased region" description="Basic and acidic residues" evidence="1">
    <location>
        <begin position="235"/>
        <end position="279"/>
    </location>
</feature>
<reference evidence="2 3" key="1">
    <citation type="submission" date="2020-03" db="EMBL/GenBank/DDBJ databases">
        <title>Vagococcus sp. nov., isolated from beetles.</title>
        <authorList>
            <person name="Hyun D.-W."/>
            <person name="Bae J.-W."/>
        </authorList>
    </citation>
    <scope>NUCLEOTIDE SEQUENCE [LARGE SCALE GENOMIC DNA]</scope>
    <source>
        <strain evidence="2 3">HDW17A</strain>
    </source>
</reference>
<feature type="compositionally biased region" description="Basic and acidic residues" evidence="1">
    <location>
        <begin position="130"/>
        <end position="139"/>
    </location>
</feature>
<dbReference type="AlphaFoldDB" id="A0A6G8AN86"/>
<evidence type="ECO:0000313" key="2">
    <source>
        <dbReference type="EMBL" id="QIL46429.1"/>
    </source>
</evidence>
<name>A0A6G8AN86_9ENTE</name>
<accession>A0A6G8AN86</accession>
<keyword evidence="3" id="KW-1185">Reference proteome</keyword>
<dbReference type="RefSeq" id="WP_166007818.1">
    <property type="nucleotide sequence ID" value="NZ_CP049886.1"/>
</dbReference>
<gene>
    <name evidence="2" type="ORF">G7081_04770</name>
</gene>
<feature type="region of interest" description="Disordered" evidence="1">
    <location>
        <begin position="230"/>
        <end position="284"/>
    </location>
</feature>
<feature type="region of interest" description="Disordered" evidence="1">
    <location>
        <begin position="164"/>
        <end position="188"/>
    </location>
</feature>
<sequence length="299" mass="35630">MTKQTDERKVCRFPMFDDQTGVKQIPEYTRVILQEEYPMKLTDLDRKYTAELLTDEDYAELEYDADYQVSPDVFKEEPRVNYQDSFSDYELEDEIEFNYHQELYQDNVAVQEDVEFEPIKPNFTPAHQPIFDKGDESDDERIKPVYEPVARDFLSDVKVESERETSLNHRFTPKPIPESRNRSFAAIAKDQEEKNKILKRFKKERESYLLMEDGEEETQAYGKTEIVSTPQKPNFKREDADIPFTRREFKKLSDKEKEKVELPSEAQEKEQRRTNRLDRGLSGIFEEESGRETITRYFD</sequence>
<proteinExistence type="predicted"/>
<evidence type="ECO:0000313" key="3">
    <source>
        <dbReference type="Proteomes" id="UP000500890"/>
    </source>
</evidence>
<protein>
    <submittedName>
        <fullName evidence="2">Uncharacterized protein</fullName>
    </submittedName>
</protein>
<organism evidence="2 3">
    <name type="scientific">Vagococcus coleopterorum</name>
    <dbReference type="NCBI Taxonomy" id="2714946"/>
    <lineage>
        <taxon>Bacteria</taxon>
        <taxon>Bacillati</taxon>
        <taxon>Bacillota</taxon>
        <taxon>Bacilli</taxon>
        <taxon>Lactobacillales</taxon>
        <taxon>Enterococcaceae</taxon>
        <taxon>Vagococcus</taxon>
    </lineage>
</organism>